<protein>
    <submittedName>
        <fullName evidence="1">CLUMA_CG010190, isoform A</fullName>
    </submittedName>
</protein>
<dbReference type="AlphaFoldDB" id="A0A1J1I9B4"/>
<reference evidence="1 2" key="1">
    <citation type="submission" date="2015-04" db="EMBL/GenBank/DDBJ databases">
        <authorList>
            <person name="Syromyatnikov M.Y."/>
            <person name="Popov V.N."/>
        </authorList>
    </citation>
    <scope>NUCLEOTIDE SEQUENCE [LARGE SCALE GENOMIC DNA]</scope>
</reference>
<evidence type="ECO:0000313" key="1">
    <source>
        <dbReference type="EMBL" id="CRK96803.1"/>
    </source>
</evidence>
<dbReference type="Proteomes" id="UP000183832">
    <property type="component" value="Unassembled WGS sequence"/>
</dbReference>
<keyword evidence="2" id="KW-1185">Reference proteome</keyword>
<dbReference type="EMBL" id="CVRI01000044">
    <property type="protein sequence ID" value="CRK96803.1"/>
    <property type="molecule type" value="Genomic_DNA"/>
</dbReference>
<evidence type="ECO:0000313" key="2">
    <source>
        <dbReference type="Proteomes" id="UP000183832"/>
    </source>
</evidence>
<proteinExistence type="predicted"/>
<sequence length="88" mass="10424">MERYNRKSEGEHLKDVNLNCETCLIEYLEGNYGNFYLGMVESDHLPFNFTIDRSYWFTSIQAHIELKTNSFVSMRIHIQINSNNSLNK</sequence>
<organism evidence="1 2">
    <name type="scientific">Clunio marinus</name>
    <dbReference type="NCBI Taxonomy" id="568069"/>
    <lineage>
        <taxon>Eukaryota</taxon>
        <taxon>Metazoa</taxon>
        <taxon>Ecdysozoa</taxon>
        <taxon>Arthropoda</taxon>
        <taxon>Hexapoda</taxon>
        <taxon>Insecta</taxon>
        <taxon>Pterygota</taxon>
        <taxon>Neoptera</taxon>
        <taxon>Endopterygota</taxon>
        <taxon>Diptera</taxon>
        <taxon>Nematocera</taxon>
        <taxon>Chironomoidea</taxon>
        <taxon>Chironomidae</taxon>
        <taxon>Clunio</taxon>
    </lineage>
</organism>
<name>A0A1J1I9B4_9DIPT</name>
<accession>A0A1J1I9B4</accession>
<gene>
    <name evidence="1" type="ORF">CLUMA_CG010190</name>
</gene>